<protein>
    <recommendedName>
        <fullName evidence="2">P-type Ca(2+) transporter</fullName>
        <ecNumber evidence="2">7.2.2.10</ecNumber>
    </recommendedName>
</protein>
<dbReference type="GeneTree" id="ENSGT00940000154527"/>
<evidence type="ECO:0000256" key="10">
    <source>
        <dbReference type="ARBA" id="ARBA00022842"/>
    </source>
</evidence>
<name>A0A3B3D600_ORYME</name>
<keyword evidence="9" id="KW-0067">ATP-binding</keyword>
<dbReference type="PANTHER" id="PTHR24093">
    <property type="entry name" value="CATION TRANSPORTING ATPASE"/>
    <property type="match status" value="1"/>
</dbReference>
<dbReference type="SUPFAM" id="SSF81653">
    <property type="entry name" value="Calcium ATPase, transduction domain A"/>
    <property type="match status" value="1"/>
</dbReference>
<keyword evidence="14" id="KW-0472">Membrane</keyword>
<dbReference type="Gene3D" id="1.20.1110.10">
    <property type="entry name" value="Calcium-transporting ATPase, transmembrane domain"/>
    <property type="match status" value="1"/>
</dbReference>
<keyword evidence="13" id="KW-0406">Ion transport</keyword>
<keyword evidence="7" id="KW-0547">Nucleotide-binding</keyword>
<dbReference type="Pfam" id="PF00122">
    <property type="entry name" value="E1-E2_ATPase"/>
    <property type="match status" value="1"/>
</dbReference>
<dbReference type="GO" id="GO:0005388">
    <property type="term" value="F:P-type calcium transporter activity"/>
    <property type="evidence" value="ECO:0007669"/>
    <property type="project" value="UniProtKB-EC"/>
</dbReference>
<feature type="compositionally biased region" description="Basic and acidic residues" evidence="15">
    <location>
        <begin position="297"/>
        <end position="314"/>
    </location>
</feature>
<dbReference type="AlphaFoldDB" id="A0A3B3D600"/>
<evidence type="ECO:0000256" key="13">
    <source>
        <dbReference type="ARBA" id="ARBA00023065"/>
    </source>
</evidence>
<keyword evidence="3" id="KW-0813">Transport</keyword>
<comment type="subcellular location">
    <subcellularLocation>
        <location evidence="1">Endomembrane system</location>
        <topology evidence="1">Multi-pass membrane protein</topology>
    </subcellularLocation>
</comment>
<dbReference type="PANTHER" id="PTHR24093:SF523">
    <property type="entry name" value="CALCIUM-TRANSPORTING ATPASE"/>
    <property type="match status" value="1"/>
</dbReference>
<dbReference type="GO" id="GO:0012505">
    <property type="term" value="C:endomembrane system"/>
    <property type="evidence" value="ECO:0007669"/>
    <property type="project" value="UniProtKB-SubCell"/>
</dbReference>
<dbReference type="SMART" id="SM00831">
    <property type="entry name" value="Cation_ATPase_N"/>
    <property type="match status" value="1"/>
</dbReference>
<evidence type="ECO:0000256" key="12">
    <source>
        <dbReference type="ARBA" id="ARBA00022989"/>
    </source>
</evidence>
<evidence type="ECO:0000259" key="16">
    <source>
        <dbReference type="SMART" id="SM00831"/>
    </source>
</evidence>
<dbReference type="FunFam" id="2.70.150.10:FF:000001">
    <property type="entry name" value="Calcium-transporting ATPase"/>
    <property type="match status" value="1"/>
</dbReference>
<dbReference type="InterPro" id="IPR001757">
    <property type="entry name" value="P_typ_ATPase"/>
</dbReference>
<evidence type="ECO:0000256" key="7">
    <source>
        <dbReference type="ARBA" id="ARBA00022741"/>
    </source>
</evidence>
<keyword evidence="10" id="KW-0460">Magnesium</keyword>
<evidence type="ECO:0000256" key="6">
    <source>
        <dbReference type="ARBA" id="ARBA00022723"/>
    </source>
</evidence>
<dbReference type="GO" id="GO:0051480">
    <property type="term" value="P:regulation of cytosolic calcium ion concentration"/>
    <property type="evidence" value="ECO:0007669"/>
    <property type="project" value="TreeGrafter"/>
</dbReference>
<keyword evidence="12" id="KW-1133">Transmembrane helix</keyword>
<keyword evidence="4" id="KW-0109">Calcium transport</keyword>
<dbReference type="GO" id="GO:0016887">
    <property type="term" value="F:ATP hydrolysis activity"/>
    <property type="evidence" value="ECO:0007669"/>
    <property type="project" value="InterPro"/>
</dbReference>
<keyword evidence="5" id="KW-0812">Transmembrane</keyword>
<evidence type="ECO:0000256" key="2">
    <source>
        <dbReference type="ARBA" id="ARBA00012790"/>
    </source>
</evidence>
<keyword evidence="11" id="KW-1278">Translocase</keyword>
<sequence length="348" mass="38298">MANNSFRGSKYRDRGEASREAEFSCSLLELRSLMELRGVEAISRIQESYGDVNGLCLKLRTSPVEGLDGNSEDIDRRKEEFGQNLIPPKKPKTFLQLVWEALQDVTLIILEVAAIISLGLSFYSPPDAERQQCGKAAGGVEEEGEAETGWIEGAAILLSVVCVVLVTAFNDWSKEKQFRGLQSRIEQEQKFTVVRGGQVIQIKVSEIVVGDIAQVKYGDLLPADGVLIQGNDLKIDESSLTGESDHVKKSLDKDPMLLSGTHVMEGSGKMVVTAVGVNSQTGIIFTLLGAGDEGDSEEKKEKKKEEKKSKDKKDKKSKFRILVHLSLSDGKPRCFGLITRSFRSSVSW</sequence>
<proteinExistence type="predicted"/>
<dbReference type="SUPFAM" id="SSF81665">
    <property type="entry name" value="Calcium ATPase, transmembrane domain M"/>
    <property type="match status" value="1"/>
</dbReference>
<dbReference type="GO" id="GO:0005524">
    <property type="term" value="F:ATP binding"/>
    <property type="evidence" value="ECO:0007669"/>
    <property type="project" value="UniProtKB-KW"/>
</dbReference>
<evidence type="ECO:0000256" key="5">
    <source>
        <dbReference type="ARBA" id="ARBA00022692"/>
    </source>
</evidence>
<evidence type="ECO:0000256" key="15">
    <source>
        <dbReference type="SAM" id="MobiDB-lite"/>
    </source>
</evidence>
<dbReference type="InterPro" id="IPR004014">
    <property type="entry name" value="ATPase_P-typ_cation-transptr_N"/>
</dbReference>
<dbReference type="Pfam" id="PF00690">
    <property type="entry name" value="Cation_ATPase_N"/>
    <property type="match status" value="1"/>
</dbReference>
<feature type="domain" description="Cation-transporting P-type ATPase N-terminal" evidence="16">
    <location>
        <begin position="46"/>
        <end position="122"/>
    </location>
</feature>
<dbReference type="EC" id="7.2.2.10" evidence="2"/>
<dbReference type="GO" id="GO:0046872">
    <property type="term" value="F:metal ion binding"/>
    <property type="evidence" value="ECO:0007669"/>
    <property type="project" value="UniProtKB-KW"/>
</dbReference>
<evidence type="ECO:0000256" key="1">
    <source>
        <dbReference type="ARBA" id="ARBA00004127"/>
    </source>
</evidence>
<dbReference type="GO" id="GO:0005886">
    <property type="term" value="C:plasma membrane"/>
    <property type="evidence" value="ECO:0007669"/>
    <property type="project" value="TreeGrafter"/>
</dbReference>
<dbReference type="InterPro" id="IPR023298">
    <property type="entry name" value="ATPase_P-typ_TM_dom_sf"/>
</dbReference>
<dbReference type="FunFam" id="1.20.1110.10:FF:000002">
    <property type="entry name" value="Calcium-transporting ATPase"/>
    <property type="match status" value="1"/>
</dbReference>
<feature type="region of interest" description="Disordered" evidence="15">
    <location>
        <begin position="293"/>
        <end position="316"/>
    </location>
</feature>
<organism evidence="17 18">
    <name type="scientific">Oryzias melastigma</name>
    <name type="common">Marine medaka</name>
    <dbReference type="NCBI Taxonomy" id="30732"/>
    <lineage>
        <taxon>Eukaryota</taxon>
        <taxon>Metazoa</taxon>
        <taxon>Chordata</taxon>
        <taxon>Craniata</taxon>
        <taxon>Vertebrata</taxon>
        <taxon>Euteleostomi</taxon>
        <taxon>Actinopterygii</taxon>
        <taxon>Neopterygii</taxon>
        <taxon>Teleostei</taxon>
        <taxon>Neoteleostei</taxon>
        <taxon>Acanthomorphata</taxon>
        <taxon>Ovalentaria</taxon>
        <taxon>Atherinomorphae</taxon>
        <taxon>Beloniformes</taxon>
        <taxon>Adrianichthyidae</taxon>
        <taxon>Oryziinae</taxon>
        <taxon>Oryzias</taxon>
    </lineage>
</organism>
<evidence type="ECO:0000256" key="8">
    <source>
        <dbReference type="ARBA" id="ARBA00022837"/>
    </source>
</evidence>
<reference evidence="17" key="2">
    <citation type="submission" date="2025-09" db="UniProtKB">
        <authorList>
            <consortium name="Ensembl"/>
        </authorList>
    </citation>
    <scope>IDENTIFICATION</scope>
</reference>
<evidence type="ECO:0000256" key="9">
    <source>
        <dbReference type="ARBA" id="ARBA00022840"/>
    </source>
</evidence>
<dbReference type="Proteomes" id="UP000261560">
    <property type="component" value="Unplaced"/>
</dbReference>
<dbReference type="GO" id="GO:0030165">
    <property type="term" value="F:PDZ domain binding"/>
    <property type="evidence" value="ECO:0007669"/>
    <property type="project" value="TreeGrafter"/>
</dbReference>
<reference evidence="17" key="1">
    <citation type="submission" date="2025-08" db="UniProtKB">
        <authorList>
            <consortium name="Ensembl"/>
        </authorList>
    </citation>
    <scope>IDENTIFICATION</scope>
</reference>
<evidence type="ECO:0000256" key="3">
    <source>
        <dbReference type="ARBA" id="ARBA00022448"/>
    </source>
</evidence>
<evidence type="ECO:0000256" key="14">
    <source>
        <dbReference type="ARBA" id="ARBA00023136"/>
    </source>
</evidence>
<dbReference type="InterPro" id="IPR059000">
    <property type="entry name" value="ATPase_P-type_domA"/>
</dbReference>
<evidence type="ECO:0000256" key="4">
    <source>
        <dbReference type="ARBA" id="ARBA00022568"/>
    </source>
</evidence>
<dbReference type="InterPro" id="IPR008250">
    <property type="entry name" value="ATPase_P-typ_transduc_dom_A_sf"/>
</dbReference>
<dbReference type="Ensembl" id="ENSOMET00000007575.1">
    <property type="protein sequence ID" value="ENSOMEP00000025266.1"/>
    <property type="gene ID" value="ENSOMEG00000006385.1"/>
</dbReference>
<keyword evidence="8" id="KW-0106">Calcium</keyword>
<evidence type="ECO:0000313" key="17">
    <source>
        <dbReference type="Ensembl" id="ENSOMEP00000025266.1"/>
    </source>
</evidence>
<accession>A0A3B3D600</accession>
<evidence type="ECO:0000256" key="11">
    <source>
        <dbReference type="ARBA" id="ARBA00022967"/>
    </source>
</evidence>
<dbReference type="NCBIfam" id="TIGR01494">
    <property type="entry name" value="ATPase_P-type"/>
    <property type="match status" value="1"/>
</dbReference>
<keyword evidence="6" id="KW-0479">Metal-binding</keyword>
<dbReference type="Gene3D" id="2.70.150.10">
    <property type="entry name" value="Calcium-transporting ATPase, cytoplasmic transduction domain A"/>
    <property type="match status" value="1"/>
</dbReference>
<keyword evidence="18" id="KW-1185">Reference proteome</keyword>
<evidence type="ECO:0000313" key="18">
    <source>
        <dbReference type="Proteomes" id="UP000261560"/>
    </source>
</evidence>